<dbReference type="Gene3D" id="3.40.630.30">
    <property type="match status" value="1"/>
</dbReference>
<reference evidence="2 3" key="1">
    <citation type="submission" date="2014-05" db="EMBL/GenBank/DDBJ databases">
        <title>Genome Announcement of Sphingobium lucknowense F2.</title>
        <authorList>
            <person name="Lal R."/>
            <person name="Negi V."/>
            <person name="Lata P."/>
            <person name="Sangwan N."/>
            <person name="Gupta S.K."/>
            <person name="Rao D.L.N."/>
            <person name="Das S."/>
        </authorList>
    </citation>
    <scope>NUCLEOTIDE SEQUENCE [LARGE SCALE GENOMIC DNA]</scope>
    <source>
        <strain evidence="2 3">F2</strain>
    </source>
</reference>
<protein>
    <submittedName>
        <fullName evidence="2">Acetyltransferase</fullName>
    </submittedName>
</protein>
<dbReference type="EMBL" id="JANF02000030">
    <property type="protein sequence ID" value="KER37142.1"/>
    <property type="molecule type" value="Genomic_DNA"/>
</dbReference>
<accession>A0A8E0WTI5</accession>
<gene>
    <name evidence="2" type="ORF">AL00_06965</name>
</gene>
<evidence type="ECO:0000259" key="1">
    <source>
        <dbReference type="PROSITE" id="PS51186"/>
    </source>
</evidence>
<keyword evidence="2" id="KW-0808">Transferase</keyword>
<dbReference type="InterPro" id="IPR000182">
    <property type="entry name" value="GNAT_dom"/>
</dbReference>
<organism evidence="2 3">
    <name type="scientific">Sphingobium indicum F2</name>
    <dbReference type="NCBI Taxonomy" id="1450518"/>
    <lineage>
        <taxon>Bacteria</taxon>
        <taxon>Pseudomonadati</taxon>
        <taxon>Pseudomonadota</taxon>
        <taxon>Alphaproteobacteria</taxon>
        <taxon>Sphingomonadales</taxon>
        <taxon>Sphingomonadaceae</taxon>
        <taxon>Sphingobium</taxon>
    </lineage>
</organism>
<dbReference type="CDD" id="cd04301">
    <property type="entry name" value="NAT_SF"/>
    <property type="match status" value="1"/>
</dbReference>
<evidence type="ECO:0000313" key="3">
    <source>
        <dbReference type="Proteomes" id="UP000028135"/>
    </source>
</evidence>
<dbReference type="Pfam" id="PF00583">
    <property type="entry name" value="Acetyltransf_1"/>
    <property type="match status" value="1"/>
</dbReference>
<dbReference type="AlphaFoldDB" id="A0A8E0WTI5"/>
<dbReference type="SUPFAM" id="SSF55729">
    <property type="entry name" value="Acyl-CoA N-acyltransferases (Nat)"/>
    <property type="match status" value="1"/>
</dbReference>
<dbReference type="RefSeq" id="WP_020817717.1">
    <property type="nucleotide sequence ID" value="NZ_JANF02000030.1"/>
</dbReference>
<dbReference type="Proteomes" id="UP000028135">
    <property type="component" value="Unassembled WGS sequence"/>
</dbReference>
<sequence>MTQADLATPLRIERIGRDDMSLRALATLRMTVFRGWPYLYDGSLDYEADYLSDFLSDETAVLVVARLGDIPVGMATASPMATQGDAVRAPFLAAGIDVRSLFYFGESVLLPQFRGLGVGHRFFDEREAAARSAGATGATFCAVDRDRDHPARPSDTRDLTPFWTSRGYRMAPHLAMTMRWKEVGQPEESDHLMRFWLKSL</sequence>
<feature type="domain" description="N-acetyltransferase" evidence="1">
    <location>
        <begin position="20"/>
        <end position="198"/>
    </location>
</feature>
<name>A0A8E0WTI5_9SPHN</name>
<dbReference type="InterPro" id="IPR016181">
    <property type="entry name" value="Acyl_CoA_acyltransferase"/>
</dbReference>
<dbReference type="PROSITE" id="PS51186">
    <property type="entry name" value="GNAT"/>
    <property type="match status" value="1"/>
</dbReference>
<dbReference type="GO" id="GO:0016747">
    <property type="term" value="F:acyltransferase activity, transferring groups other than amino-acyl groups"/>
    <property type="evidence" value="ECO:0007669"/>
    <property type="project" value="InterPro"/>
</dbReference>
<evidence type="ECO:0000313" key="2">
    <source>
        <dbReference type="EMBL" id="KER37142.1"/>
    </source>
</evidence>
<proteinExistence type="predicted"/>
<comment type="caution">
    <text evidence="2">The sequence shown here is derived from an EMBL/GenBank/DDBJ whole genome shotgun (WGS) entry which is preliminary data.</text>
</comment>